<dbReference type="Proteomes" id="UP000244956">
    <property type="component" value="Unassembled WGS sequence"/>
</dbReference>
<organism evidence="1 2">
    <name type="scientific">Marinilabilia rubra</name>
    <dbReference type="NCBI Taxonomy" id="2162893"/>
    <lineage>
        <taxon>Bacteria</taxon>
        <taxon>Pseudomonadati</taxon>
        <taxon>Bacteroidota</taxon>
        <taxon>Bacteroidia</taxon>
        <taxon>Marinilabiliales</taxon>
        <taxon>Marinilabiliaceae</taxon>
        <taxon>Marinilabilia</taxon>
    </lineage>
</organism>
<dbReference type="SUPFAM" id="SSF48452">
    <property type="entry name" value="TPR-like"/>
    <property type="match status" value="1"/>
</dbReference>
<protein>
    <submittedName>
        <fullName evidence="1">Uncharacterized protein</fullName>
    </submittedName>
</protein>
<dbReference type="InterPro" id="IPR011990">
    <property type="entry name" value="TPR-like_helical_dom_sf"/>
</dbReference>
<gene>
    <name evidence="1" type="ORF">DDZ16_04385</name>
</gene>
<keyword evidence="2" id="KW-1185">Reference proteome</keyword>
<dbReference type="AlphaFoldDB" id="A0A2U2BCN3"/>
<sequence>MNKALELEKAGLITEAADLYLRSLQANDDNIDSKLGLKRTGQVVLDQKSDEFMAFYRNKQYKEAVYAFLDVEKYHGQVKSFGINLDISENVYSYYQEVKDTYLNEQYGKAINALNTDNFENALSLFDEILKIAPNYRDATKHRTTARYEPVYREGLNFLKTEKNRKAYYAFDEILKNNGEYKEASTFQSEAREKALIRIGIIPFSSYRLSQKNIADEIRTYITSQISRLNSPFYEVVKSTTMNNSDLNYNLLRKLLLNKYESAPRIPSNIDAVLSGKIKDYSSATTPLKKTRRKAWLKESKTLKKEDGTEEKVTEYRKVYYYEYTRKSNFNLSLSYTLTHAQNKSVMVSDVVDKKLEDQVKYAEFDGDHRKLVPGIWYSLTKKSQLDKVYDTPQAVKELHATFESRKELNDSGTLKKQALAELSDEISQKIINYNPEI</sequence>
<reference evidence="1 2" key="1">
    <citation type="submission" date="2018-05" db="EMBL/GenBank/DDBJ databases">
        <title>Marinilabilia rubrum sp. nov., isolated from saltern sediment.</title>
        <authorList>
            <person name="Zhang R."/>
        </authorList>
    </citation>
    <scope>NUCLEOTIDE SEQUENCE [LARGE SCALE GENOMIC DNA]</scope>
    <source>
        <strain evidence="1 2">WTE16</strain>
    </source>
</reference>
<accession>A0A2U2BCN3</accession>
<comment type="caution">
    <text evidence="1">The sequence shown here is derived from an EMBL/GenBank/DDBJ whole genome shotgun (WGS) entry which is preliminary data.</text>
</comment>
<evidence type="ECO:0000313" key="2">
    <source>
        <dbReference type="Proteomes" id="UP000244956"/>
    </source>
</evidence>
<dbReference type="EMBL" id="QEWP01000002">
    <property type="protein sequence ID" value="PWE00836.1"/>
    <property type="molecule type" value="Genomic_DNA"/>
</dbReference>
<proteinExistence type="predicted"/>
<evidence type="ECO:0000313" key="1">
    <source>
        <dbReference type="EMBL" id="PWE00836.1"/>
    </source>
</evidence>
<name>A0A2U2BCN3_9BACT</name>
<dbReference type="Gene3D" id="1.25.40.10">
    <property type="entry name" value="Tetratricopeptide repeat domain"/>
    <property type="match status" value="1"/>
</dbReference>